<dbReference type="InterPro" id="IPR004358">
    <property type="entry name" value="Sig_transdc_His_kin-like_C"/>
</dbReference>
<dbReference type="EC" id="2.7.13.3" evidence="3"/>
<dbReference type="Gene3D" id="3.40.50.2300">
    <property type="match status" value="1"/>
</dbReference>
<evidence type="ECO:0000256" key="5">
    <source>
        <dbReference type="ARBA" id="ARBA00022553"/>
    </source>
</evidence>
<evidence type="ECO:0000256" key="1">
    <source>
        <dbReference type="ARBA" id="ARBA00000085"/>
    </source>
</evidence>
<feature type="transmembrane region" description="Helical" evidence="12">
    <location>
        <begin position="7"/>
        <end position="24"/>
    </location>
</feature>
<dbReference type="InterPro" id="IPR003661">
    <property type="entry name" value="HisK_dim/P_dom"/>
</dbReference>
<dbReference type="InterPro" id="IPR001610">
    <property type="entry name" value="PAC"/>
</dbReference>
<dbReference type="InterPro" id="IPR011620">
    <property type="entry name" value="Sig_transdc_His_kinase_LytS_TM"/>
</dbReference>
<keyword evidence="8" id="KW-0418">Kinase</keyword>
<keyword evidence="6" id="KW-0808">Transferase</keyword>
<feature type="transmembrane region" description="Helical" evidence="12">
    <location>
        <begin position="70"/>
        <end position="91"/>
    </location>
</feature>
<dbReference type="PANTHER" id="PTHR43304">
    <property type="entry name" value="PHYTOCHROME-LIKE PROTEIN CPH1"/>
    <property type="match status" value="1"/>
</dbReference>
<feature type="domain" description="PAC" evidence="16">
    <location>
        <begin position="277"/>
        <end position="329"/>
    </location>
</feature>
<dbReference type="Proteomes" id="UP000266328">
    <property type="component" value="Unassembled WGS sequence"/>
</dbReference>
<dbReference type="GO" id="GO:0000155">
    <property type="term" value="F:phosphorelay sensor kinase activity"/>
    <property type="evidence" value="ECO:0007669"/>
    <property type="project" value="InterPro"/>
</dbReference>
<evidence type="ECO:0000259" key="15">
    <source>
        <dbReference type="PROSITE" id="PS50112"/>
    </source>
</evidence>
<dbReference type="Pfam" id="PF08448">
    <property type="entry name" value="PAS_4"/>
    <property type="match status" value="1"/>
</dbReference>
<dbReference type="Pfam" id="PF13426">
    <property type="entry name" value="PAS_9"/>
    <property type="match status" value="2"/>
</dbReference>
<name>A0A398CV70_9BACT</name>
<dbReference type="PRINTS" id="PR00344">
    <property type="entry name" value="BCTRLSENSOR"/>
</dbReference>
<gene>
    <name evidence="17" type="ORF">SMC7_01825</name>
</gene>
<dbReference type="CDD" id="cd00082">
    <property type="entry name" value="HisKA"/>
    <property type="match status" value="1"/>
</dbReference>
<dbReference type="Pfam" id="PF07694">
    <property type="entry name" value="5TM-5TMR_LYT"/>
    <property type="match status" value="1"/>
</dbReference>
<dbReference type="Gene3D" id="3.30.565.10">
    <property type="entry name" value="Histidine kinase-like ATPase, C-terminal domain"/>
    <property type="match status" value="1"/>
</dbReference>
<feature type="domain" description="PAS" evidence="15">
    <location>
        <begin position="202"/>
        <end position="273"/>
    </location>
</feature>
<dbReference type="PROSITE" id="PS50112">
    <property type="entry name" value="PAS"/>
    <property type="match status" value="3"/>
</dbReference>
<dbReference type="InterPro" id="IPR013656">
    <property type="entry name" value="PAS_4"/>
</dbReference>
<evidence type="ECO:0000259" key="13">
    <source>
        <dbReference type="PROSITE" id="PS50109"/>
    </source>
</evidence>
<dbReference type="PANTHER" id="PTHR43304:SF1">
    <property type="entry name" value="PAC DOMAIN-CONTAINING PROTEIN"/>
    <property type="match status" value="1"/>
</dbReference>
<dbReference type="SMART" id="SM00448">
    <property type="entry name" value="REC"/>
    <property type="match status" value="1"/>
</dbReference>
<evidence type="ECO:0000259" key="14">
    <source>
        <dbReference type="PROSITE" id="PS50110"/>
    </source>
</evidence>
<dbReference type="InterPro" id="IPR036097">
    <property type="entry name" value="HisK_dim/P_sf"/>
</dbReference>
<evidence type="ECO:0000256" key="9">
    <source>
        <dbReference type="ARBA" id="ARBA00022989"/>
    </source>
</evidence>
<feature type="modified residue" description="4-aspartylphosphate" evidence="11">
    <location>
        <position position="1136"/>
    </location>
</feature>
<evidence type="ECO:0000256" key="7">
    <source>
        <dbReference type="ARBA" id="ARBA00022692"/>
    </source>
</evidence>
<reference evidence="17 18" key="1">
    <citation type="submission" date="2018-09" db="EMBL/GenBank/DDBJ databases">
        <title>Discovery and Ecogenomic Context for Candidatus Cryosericales, a Global Caldiserica Order Active in Thawing Permafrost.</title>
        <authorList>
            <person name="Martinez M.A."/>
            <person name="Woodcroft B.J."/>
            <person name="Ignacio Espinoza J.C."/>
            <person name="Zayed A."/>
            <person name="Singleton C.M."/>
            <person name="Boyd J."/>
            <person name="Li Y.-F."/>
            <person name="Purvine S."/>
            <person name="Maughan H."/>
            <person name="Hodgkins S.B."/>
            <person name="Anderson D."/>
            <person name="Sederholm M."/>
            <person name="Temperton B."/>
            <person name="Saleska S.R."/>
            <person name="Tyson G.W."/>
            <person name="Rich V.I."/>
        </authorList>
    </citation>
    <scope>NUCLEOTIDE SEQUENCE [LARGE SCALE GENOMIC DNA]</scope>
    <source>
        <strain evidence="17 18">SMC7</strain>
    </source>
</reference>
<dbReference type="NCBIfam" id="TIGR00229">
    <property type="entry name" value="sensory_box"/>
    <property type="match status" value="3"/>
</dbReference>
<keyword evidence="10 12" id="KW-0472">Membrane</keyword>
<dbReference type="InterPro" id="IPR035965">
    <property type="entry name" value="PAS-like_dom_sf"/>
</dbReference>
<keyword evidence="18" id="KW-1185">Reference proteome</keyword>
<evidence type="ECO:0000256" key="10">
    <source>
        <dbReference type="ARBA" id="ARBA00023136"/>
    </source>
</evidence>
<dbReference type="RefSeq" id="WP_119088680.1">
    <property type="nucleotide sequence ID" value="NZ_QXIS01000008.1"/>
</dbReference>
<evidence type="ECO:0000313" key="18">
    <source>
        <dbReference type="Proteomes" id="UP000266328"/>
    </source>
</evidence>
<dbReference type="SMART" id="SM00387">
    <property type="entry name" value="HATPase_c"/>
    <property type="match status" value="1"/>
</dbReference>
<dbReference type="OrthoDB" id="9758831at2"/>
<dbReference type="Pfam" id="PF00512">
    <property type="entry name" value="HisKA"/>
    <property type="match status" value="1"/>
</dbReference>
<dbReference type="InterPro" id="IPR052162">
    <property type="entry name" value="Sensor_kinase/Photoreceptor"/>
</dbReference>
<protein>
    <recommendedName>
        <fullName evidence="3">histidine kinase</fullName>
        <ecNumber evidence="3">2.7.13.3</ecNumber>
    </recommendedName>
</protein>
<dbReference type="Pfam" id="PF00072">
    <property type="entry name" value="Response_reg"/>
    <property type="match status" value="1"/>
</dbReference>
<feature type="transmembrane region" description="Helical" evidence="12">
    <location>
        <begin position="36"/>
        <end position="58"/>
    </location>
</feature>
<comment type="subcellular location">
    <subcellularLocation>
        <location evidence="2">Cell membrane</location>
        <topology evidence="2">Multi-pass membrane protein</topology>
    </subcellularLocation>
</comment>
<dbReference type="InterPro" id="IPR000700">
    <property type="entry name" value="PAS-assoc_C"/>
</dbReference>
<dbReference type="Gene3D" id="3.30.450.20">
    <property type="entry name" value="PAS domain"/>
    <property type="match status" value="4"/>
</dbReference>
<keyword evidence="7 12" id="KW-0812">Transmembrane</keyword>
<evidence type="ECO:0000313" key="17">
    <source>
        <dbReference type="EMBL" id="RIE06525.1"/>
    </source>
</evidence>
<evidence type="ECO:0000256" key="3">
    <source>
        <dbReference type="ARBA" id="ARBA00012438"/>
    </source>
</evidence>
<feature type="domain" description="PAS" evidence="15">
    <location>
        <begin position="459"/>
        <end position="504"/>
    </location>
</feature>
<feature type="domain" description="Histidine kinase" evidence="13">
    <location>
        <begin position="842"/>
        <end position="1065"/>
    </location>
</feature>
<dbReference type="PROSITE" id="PS50110">
    <property type="entry name" value="RESPONSE_REGULATORY"/>
    <property type="match status" value="1"/>
</dbReference>
<accession>A0A398CV70</accession>
<feature type="domain" description="PAC" evidence="16">
    <location>
        <begin position="772"/>
        <end position="822"/>
    </location>
</feature>
<dbReference type="InterPro" id="IPR001789">
    <property type="entry name" value="Sig_transdc_resp-reg_receiver"/>
</dbReference>
<dbReference type="Gene3D" id="1.10.287.130">
    <property type="match status" value="1"/>
</dbReference>
<comment type="catalytic activity">
    <reaction evidence="1">
        <text>ATP + protein L-histidine = ADP + protein N-phospho-L-histidine.</text>
        <dbReference type="EC" id="2.7.13.3"/>
    </reaction>
</comment>
<dbReference type="SMART" id="SM00388">
    <property type="entry name" value="HisKA"/>
    <property type="match status" value="1"/>
</dbReference>
<evidence type="ECO:0000256" key="11">
    <source>
        <dbReference type="PROSITE-ProRule" id="PRU00169"/>
    </source>
</evidence>
<dbReference type="Pfam" id="PF02518">
    <property type="entry name" value="HATPase_c"/>
    <property type="match status" value="1"/>
</dbReference>
<dbReference type="InterPro" id="IPR003594">
    <property type="entry name" value="HATPase_dom"/>
</dbReference>
<keyword evidence="5 11" id="KW-0597">Phosphoprotein</keyword>
<dbReference type="Pfam" id="PF13188">
    <property type="entry name" value="PAS_8"/>
    <property type="match status" value="1"/>
</dbReference>
<dbReference type="SMART" id="SM00086">
    <property type="entry name" value="PAC"/>
    <property type="match status" value="3"/>
</dbReference>
<dbReference type="SUPFAM" id="SSF47384">
    <property type="entry name" value="Homodimeric domain of signal transducing histidine kinase"/>
    <property type="match status" value="1"/>
</dbReference>
<feature type="transmembrane region" description="Helical" evidence="12">
    <location>
        <begin position="133"/>
        <end position="154"/>
    </location>
</feature>
<comment type="caution">
    <text evidence="17">The sequence shown here is derived from an EMBL/GenBank/DDBJ whole genome shotgun (WGS) entry which is preliminary data.</text>
</comment>
<dbReference type="CDD" id="cd00130">
    <property type="entry name" value="PAS"/>
    <property type="match status" value="3"/>
</dbReference>
<feature type="domain" description="Response regulatory" evidence="14">
    <location>
        <begin position="1085"/>
        <end position="1202"/>
    </location>
</feature>
<sequence>MIGESFGALVCNTALLLLLVYVYDLLNVFHWLSRTWIRQVIAGLAIGVIGICVMLMPWTFATGIIFDTRSVLLALSGLFFGTIPTVIAVLMTSAYRMVLDGSGMWTGVLLIVASGAIGLAWRRARKRQLASLSFWTLYSLGLVVHLVMLALMFTQPLQTALQIIASIALPVLVIFPIATAAYGTLMVERLRREQGTATIRESESRFRALFEQAAFGVAKAEVKTGRLVLFNQHFADLLGYSPEELLGMDLQTITHPDDRVETPQKMEELASGRIPSFSLVKRYVRKDRGIIWANLTISPLWAEGDEPDFAMAAIEDVTDWKRTQEALVASEAKFHELYENMTSGCAIYSVINDGATGADYIVSNFNRAALRMEGKTIDEVVGKSLRDLRPRIDDYGLIPVLQEVWRTGQPAFFPVRVYEDERFFRWYENYVVRIPSGEVVTIYDDVTDRKRTEDTLAVSEERYRTLFESMPIGVLYFAPDDTIMSANPAAEDILGITLGELVARRPTDLRWRNIHEDGSEFPGESLPSTQAMHTGEAVHDVIIGIFNQREEVYRWVRVNAIPQFRADETSPYQVYATMEDITERKAMERQLAHLASFPAQNPYPVLEVGTDGVVRFANAATMATLARLGLDPDVRQFLPGDAEQLERLRQQCEQYPQAQELALGKATFYRVIMAPPEAATLRVYAVDITETKAAQSQQERYLSMLDRSLNEIYAFDEESLRFVYVNEAACHNLGYSLAELQQMTPLDIKPAFTRSTFEELLQPLRDGTRKVLVLELVHRRKDGTTYPVEVHLQRFRGEGQSSFLAFVNDITDRKQAEAERQRMQAQLLQSQKMEAVGELAGGVAHDFNNKLTGILGNVAIVKESMSLNDPLHENVDAIRTAAQEAANLTRGLLTFSRGAMIQPVALDTNASVERILGVLMQSLPESVTIVNELQPGVWNVFMDQSQMTQILLNLGVNARDSMESRGILSVGTRNAVVDAAYVQTHPFARTGEFVVLTVADTGPGISPEILQHIFEPFFTTKPVGGGTGLGLSIVYGAAHQAGGWVTVRSDPGEGALFEVYLPRLVEQLPPAAVAARAVTRPCAGTVLVVEDEPVVSAVVQALLSRAGYDVLMAADGASALHTLEEHGSDVDLILLDMTMPGMTTEEILAEVRRLYPVLPVLLTSGFASTDIITQLLEAGTVQGFLPKPYETDVLFATVARLMRTTEGGPR</sequence>
<dbReference type="EMBL" id="QXIS01000008">
    <property type="protein sequence ID" value="RIE06525.1"/>
    <property type="molecule type" value="Genomic_DNA"/>
</dbReference>
<dbReference type="InterPro" id="IPR005467">
    <property type="entry name" value="His_kinase_dom"/>
</dbReference>
<dbReference type="SUPFAM" id="SSF52172">
    <property type="entry name" value="CheY-like"/>
    <property type="match status" value="1"/>
</dbReference>
<dbReference type="InterPro" id="IPR000014">
    <property type="entry name" value="PAS"/>
</dbReference>
<dbReference type="PROSITE" id="PS50109">
    <property type="entry name" value="HIS_KIN"/>
    <property type="match status" value="1"/>
</dbReference>
<evidence type="ECO:0000259" key="16">
    <source>
        <dbReference type="PROSITE" id="PS50113"/>
    </source>
</evidence>
<dbReference type="GO" id="GO:0005886">
    <property type="term" value="C:plasma membrane"/>
    <property type="evidence" value="ECO:0007669"/>
    <property type="project" value="UniProtKB-SubCell"/>
</dbReference>
<feature type="transmembrane region" description="Helical" evidence="12">
    <location>
        <begin position="103"/>
        <end position="121"/>
    </location>
</feature>
<dbReference type="SUPFAM" id="SSF55874">
    <property type="entry name" value="ATPase domain of HSP90 chaperone/DNA topoisomerase II/histidine kinase"/>
    <property type="match status" value="1"/>
</dbReference>
<dbReference type="GO" id="GO:0071555">
    <property type="term" value="P:cell wall organization"/>
    <property type="evidence" value="ECO:0007669"/>
    <property type="project" value="InterPro"/>
</dbReference>
<dbReference type="InterPro" id="IPR036890">
    <property type="entry name" value="HATPase_C_sf"/>
</dbReference>
<proteinExistence type="predicted"/>
<dbReference type="SMART" id="SM00091">
    <property type="entry name" value="PAS"/>
    <property type="match status" value="5"/>
</dbReference>
<evidence type="ECO:0000256" key="12">
    <source>
        <dbReference type="SAM" id="Phobius"/>
    </source>
</evidence>
<organism evidence="17 18">
    <name type="scientific">Candidatus Cryosericum terrychapinii</name>
    <dbReference type="NCBI Taxonomy" id="2290919"/>
    <lineage>
        <taxon>Bacteria</taxon>
        <taxon>Pseudomonadati</taxon>
        <taxon>Caldisericota/Cryosericota group</taxon>
        <taxon>Candidatus Cryosericota</taxon>
        <taxon>Candidatus Cryosericia</taxon>
        <taxon>Candidatus Cryosericales</taxon>
        <taxon>Candidatus Cryosericaceae</taxon>
        <taxon>Candidatus Cryosericum</taxon>
    </lineage>
</organism>
<dbReference type="PROSITE" id="PS50113">
    <property type="entry name" value="PAC"/>
    <property type="match status" value="2"/>
</dbReference>
<evidence type="ECO:0000256" key="2">
    <source>
        <dbReference type="ARBA" id="ARBA00004651"/>
    </source>
</evidence>
<dbReference type="InterPro" id="IPR011006">
    <property type="entry name" value="CheY-like_superfamily"/>
</dbReference>
<dbReference type="SUPFAM" id="SSF55785">
    <property type="entry name" value="PYP-like sensor domain (PAS domain)"/>
    <property type="match status" value="4"/>
</dbReference>
<feature type="transmembrane region" description="Helical" evidence="12">
    <location>
        <begin position="160"/>
        <end position="182"/>
    </location>
</feature>
<evidence type="ECO:0000256" key="8">
    <source>
        <dbReference type="ARBA" id="ARBA00022777"/>
    </source>
</evidence>
<keyword evidence="9 12" id="KW-1133">Transmembrane helix</keyword>
<evidence type="ECO:0000256" key="4">
    <source>
        <dbReference type="ARBA" id="ARBA00022475"/>
    </source>
</evidence>
<dbReference type="AlphaFoldDB" id="A0A398CV70"/>
<keyword evidence="4" id="KW-1003">Cell membrane</keyword>
<feature type="domain" description="PAS" evidence="15">
    <location>
        <begin position="697"/>
        <end position="740"/>
    </location>
</feature>
<evidence type="ECO:0000256" key="6">
    <source>
        <dbReference type="ARBA" id="ARBA00022679"/>
    </source>
</evidence>